<keyword evidence="3" id="KW-1185">Reference proteome</keyword>
<evidence type="ECO:0000256" key="1">
    <source>
        <dbReference type="SAM" id="Phobius"/>
    </source>
</evidence>
<evidence type="ECO:0000313" key="2">
    <source>
        <dbReference type="EMBL" id="VDD85402.1"/>
    </source>
</evidence>
<accession>A0A3P6ICN6</accession>
<dbReference type="SUPFAM" id="SSF81653">
    <property type="entry name" value="Calcium ATPase, transduction domain A"/>
    <property type="match status" value="1"/>
</dbReference>
<reference evidence="2 3" key="1">
    <citation type="submission" date="2018-10" db="EMBL/GenBank/DDBJ databases">
        <authorList>
            <consortium name="Pathogen Informatics"/>
        </authorList>
    </citation>
    <scope>NUCLEOTIDE SEQUENCE [LARGE SCALE GENOMIC DNA]</scope>
</reference>
<sequence length="273" mass="31133">MQIVVGDIVKVEEGKFFPADLLLLSSSEPSGLCYIETSNIDGETHLKFRHGLKKTSHVTEVSGLQSFSCEIRCEPPNKKINQFHGLLIVGKEEYPLGIEHTLLRGARLKHTRWIHGVVLYAGHETKLLINSKAVPIKLYVEKGLCKVSGERGRTFIEFEIWFLQINFATSKRISILKLTYAQAFCGAKFILMQTWLHSHRTVVLSNRNENSVFYTVITFFILYNNLLPISLLATLEVIRFVQAWYINNDLELYDHCSDTRAAARTSNLMEELG</sequence>
<dbReference type="GO" id="GO:0005886">
    <property type="term" value="C:plasma membrane"/>
    <property type="evidence" value="ECO:0007669"/>
    <property type="project" value="TreeGrafter"/>
</dbReference>
<name>A0A3P6ICN6_ENTVE</name>
<evidence type="ECO:0008006" key="4">
    <source>
        <dbReference type="Google" id="ProtNLM"/>
    </source>
</evidence>
<dbReference type="GO" id="GO:0045332">
    <property type="term" value="P:phospholipid translocation"/>
    <property type="evidence" value="ECO:0007669"/>
    <property type="project" value="TreeGrafter"/>
</dbReference>
<dbReference type="PANTHER" id="PTHR24092">
    <property type="entry name" value="PROBABLE PHOSPHOLIPID-TRANSPORTING ATPASE"/>
    <property type="match status" value="1"/>
</dbReference>
<keyword evidence="1" id="KW-0812">Transmembrane</keyword>
<dbReference type="EMBL" id="UXUI01001189">
    <property type="protein sequence ID" value="VDD85402.1"/>
    <property type="molecule type" value="Genomic_DNA"/>
</dbReference>
<organism evidence="2 3">
    <name type="scientific">Enterobius vermicularis</name>
    <name type="common">Human pinworm</name>
    <dbReference type="NCBI Taxonomy" id="51028"/>
    <lineage>
        <taxon>Eukaryota</taxon>
        <taxon>Metazoa</taxon>
        <taxon>Ecdysozoa</taxon>
        <taxon>Nematoda</taxon>
        <taxon>Chromadorea</taxon>
        <taxon>Rhabditida</taxon>
        <taxon>Spirurina</taxon>
        <taxon>Oxyuridomorpha</taxon>
        <taxon>Oxyuroidea</taxon>
        <taxon>Oxyuridae</taxon>
        <taxon>Enterobius</taxon>
    </lineage>
</organism>
<protein>
    <recommendedName>
        <fullName evidence="4">PhoLip_ATPase_N domain-containing protein</fullName>
    </recommendedName>
</protein>
<dbReference type="PANTHER" id="PTHR24092:SF150">
    <property type="entry name" value="PHOSPHOLIPID-TRANSPORTING ATPASE"/>
    <property type="match status" value="1"/>
</dbReference>
<proteinExistence type="predicted"/>
<dbReference type="Gene3D" id="2.70.150.10">
    <property type="entry name" value="Calcium-transporting ATPase, cytoplasmic transduction domain A"/>
    <property type="match status" value="1"/>
</dbReference>
<dbReference type="STRING" id="51028.A0A3P6ICN6"/>
<dbReference type="GO" id="GO:0140326">
    <property type="term" value="F:ATPase-coupled intramembrane lipid transporter activity"/>
    <property type="evidence" value="ECO:0007669"/>
    <property type="project" value="TreeGrafter"/>
</dbReference>
<dbReference type="AlphaFoldDB" id="A0A3P6ICN6"/>
<dbReference type="InterPro" id="IPR008250">
    <property type="entry name" value="ATPase_P-typ_transduc_dom_A_sf"/>
</dbReference>
<gene>
    <name evidence="2" type="ORF">EVEC_LOCUS545</name>
</gene>
<keyword evidence="1" id="KW-0472">Membrane</keyword>
<dbReference type="Proteomes" id="UP000274131">
    <property type="component" value="Unassembled WGS sequence"/>
</dbReference>
<feature type="non-terminal residue" evidence="2">
    <location>
        <position position="273"/>
    </location>
</feature>
<keyword evidence="1" id="KW-1133">Transmembrane helix</keyword>
<dbReference type="GO" id="GO:0005802">
    <property type="term" value="C:trans-Golgi network"/>
    <property type="evidence" value="ECO:0007669"/>
    <property type="project" value="TreeGrafter"/>
</dbReference>
<dbReference type="OrthoDB" id="377733at2759"/>
<evidence type="ECO:0000313" key="3">
    <source>
        <dbReference type="Proteomes" id="UP000274131"/>
    </source>
</evidence>
<feature type="transmembrane region" description="Helical" evidence="1">
    <location>
        <begin position="212"/>
        <end position="235"/>
    </location>
</feature>